<dbReference type="AlphaFoldDB" id="A0A399EL57"/>
<dbReference type="OrthoDB" id="9806181at2"/>
<dbReference type="EMBL" id="QXDL01000058">
    <property type="protein sequence ID" value="RIH85454.1"/>
    <property type="molecule type" value="Genomic_DNA"/>
</dbReference>
<keyword evidence="3" id="KW-1185">Reference proteome</keyword>
<dbReference type="Gene3D" id="3.40.220.10">
    <property type="entry name" value="Leucine Aminopeptidase, subunit E, domain 1"/>
    <property type="match status" value="1"/>
</dbReference>
<proteinExistence type="predicted"/>
<evidence type="ECO:0000313" key="3">
    <source>
        <dbReference type="Proteomes" id="UP000265715"/>
    </source>
</evidence>
<gene>
    <name evidence="2" type="ORF">Mterra_01692</name>
</gene>
<feature type="domain" description="Microbial-type PARG catalytic" evidence="1">
    <location>
        <begin position="10"/>
        <end position="161"/>
    </location>
</feature>
<dbReference type="InterPro" id="IPR012664">
    <property type="entry name" value="CHP02452"/>
</dbReference>
<name>A0A399EL57_9DEIN</name>
<reference evidence="2 3" key="1">
    <citation type="submission" date="2018-08" db="EMBL/GenBank/DDBJ databases">
        <title>Meiothermus terrae DSM 26712 genome sequencing project.</title>
        <authorList>
            <person name="Da Costa M.S."/>
            <person name="Albuquerque L."/>
            <person name="Raposo P."/>
            <person name="Froufe H.J.C."/>
            <person name="Barroso C.S."/>
            <person name="Egas C."/>
        </authorList>
    </citation>
    <scope>NUCLEOTIDE SEQUENCE [LARGE SCALE GENOMIC DNA]</scope>
    <source>
        <strain evidence="2 3">DSM 26712</strain>
    </source>
</reference>
<dbReference type="PIRSF" id="PIRSF014899">
    <property type="entry name" value="UCP014899"/>
    <property type="match status" value="1"/>
</dbReference>
<evidence type="ECO:0000259" key="1">
    <source>
        <dbReference type="Pfam" id="PF10021"/>
    </source>
</evidence>
<dbReference type="InterPro" id="IPR043472">
    <property type="entry name" value="Macro_dom-like"/>
</dbReference>
<dbReference type="SUPFAM" id="SSF52949">
    <property type="entry name" value="Macro domain-like"/>
    <property type="match status" value="1"/>
</dbReference>
<dbReference type="Pfam" id="PF10021">
    <property type="entry name" value="PARG_cat_microb"/>
    <property type="match status" value="1"/>
</dbReference>
<protein>
    <recommendedName>
        <fullName evidence="1">Microbial-type PARG catalytic domain-containing protein</fullName>
    </recommendedName>
</protein>
<dbReference type="RefSeq" id="WP_119314816.1">
    <property type="nucleotide sequence ID" value="NZ_QXDL01000058.1"/>
</dbReference>
<sequence length="282" mass="31245">MARNRRAEIAAETVRILEQGFYQAPSGKRVELEAAMRYCTNNTQLYTPDALDPLLQDLQTRPRRRFPQTRVEVTNESSLEAARRMVAASDEPVICLNFASAKNPGGGFLGGAQAQEESLARSSGLYFSLLTQPHFYEFHRKQGDLLYSDHMIYSPKVPVFRTDEGTLLEEPYLLSFITSPAPNAGALAKNQPARLGAVLEVLKVRSEKILALAVRLGYTRIILGAWGCGVFKNSPEEVAWAFHSHLAVGGLFNDRFQEVAFAILDKSEAGATYAAFAHWFAS</sequence>
<dbReference type="Proteomes" id="UP000265715">
    <property type="component" value="Unassembled WGS sequence"/>
</dbReference>
<dbReference type="InterPro" id="IPR019261">
    <property type="entry name" value="PARG_cat_microbial"/>
</dbReference>
<accession>A0A399EL57</accession>
<dbReference type="NCBIfam" id="TIGR02452">
    <property type="entry name" value="TIGR02452 family protein"/>
    <property type="match status" value="1"/>
</dbReference>
<evidence type="ECO:0000313" key="2">
    <source>
        <dbReference type="EMBL" id="RIH85454.1"/>
    </source>
</evidence>
<dbReference type="PANTHER" id="PTHR35596">
    <property type="entry name" value="DUF2263 DOMAIN-CONTAINING PROTEIN"/>
    <property type="match status" value="1"/>
</dbReference>
<dbReference type="PANTHER" id="PTHR35596:SF1">
    <property type="entry name" value="MICROBIAL-TYPE PARG CATALYTIC DOMAIN-CONTAINING PROTEIN"/>
    <property type="match status" value="1"/>
</dbReference>
<comment type="caution">
    <text evidence="2">The sequence shown here is derived from an EMBL/GenBank/DDBJ whole genome shotgun (WGS) entry which is preliminary data.</text>
</comment>
<organism evidence="2 3">
    <name type="scientific">Calidithermus terrae</name>
    <dbReference type="NCBI Taxonomy" id="1408545"/>
    <lineage>
        <taxon>Bacteria</taxon>
        <taxon>Thermotogati</taxon>
        <taxon>Deinococcota</taxon>
        <taxon>Deinococci</taxon>
        <taxon>Thermales</taxon>
        <taxon>Thermaceae</taxon>
        <taxon>Calidithermus</taxon>
    </lineage>
</organism>